<proteinExistence type="predicted"/>
<dbReference type="AlphaFoldDB" id="A0A5C2SA94"/>
<keyword evidence="3" id="KW-1185">Reference proteome</keyword>
<reference evidence="2" key="1">
    <citation type="journal article" date="2018" name="Genome Biol. Evol.">
        <title>Genomics and development of Lentinus tigrinus, a white-rot wood-decaying mushroom with dimorphic fruiting bodies.</title>
        <authorList>
            <person name="Wu B."/>
            <person name="Xu Z."/>
            <person name="Knudson A."/>
            <person name="Carlson A."/>
            <person name="Chen N."/>
            <person name="Kovaka S."/>
            <person name="LaButti K."/>
            <person name="Lipzen A."/>
            <person name="Pennachio C."/>
            <person name="Riley R."/>
            <person name="Schakwitz W."/>
            <person name="Umezawa K."/>
            <person name="Ohm R.A."/>
            <person name="Grigoriev I.V."/>
            <person name="Nagy L.G."/>
            <person name="Gibbons J."/>
            <person name="Hibbett D."/>
        </authorList>
    </citation>
    <scope>NUCLEOTIDE SEQUENCE [LARGE SCALE GENOMIC DNA]</scope>
    <source>
        <strain evidence="2">ALCF2SS1-6</strain>
    </source>
</reference>
<feature type="region of interest" description="Disordered" evidence="1">
    <location>
        <begin position="146"/>
        <end position="165"/>
    </location>
</feature>
<sequence length="165" mass="18320">MSNSTVSQLDLAVAQPDLQPQAGSSVPEAQTPPPRPPPRRLILQGARATRAYGIQLSPECLDRFCRKYHEMVRPGQLEKMTAKQVRVALRDILSPSCHPQRYISRSTDASSPVAQHHIAGSYRRDVHVCPEGQQLRSRLQYDNQPRRCPAREGGLADGGYANEVV</sequence>
<evidence type="ECO:0000313" key="2">
    <source>
        <dbReference type="EMBL" id="RPD60178.1"/>
    </source>
</evidence>
<evidence type="ECO:0000256" key="1">
    <source>
        <dbReference type="SAM" id="MobiDB-lite"/>
    </source>
</evidence>
<dbReference type="Proteomes" id="UP000313359">
    <property type="component" value="Unassembled WGS sequence"/>
</dbReference>
<accession>A0A5C2SA94</accession>
<gene>
    <name evidence="2" type="ORF">L227DRAFT_109032</name>
</gene>
<dbReference type="EMBL" id="ML122267">
    <property type="protein sequence ID" value="RPD60178.1"/>
    <property type="molecule type" value="Genomic_DNA"/>
</dbReference>
<protein>
    <submittedName>
        <fullName evidence="2">Uncharacterized protein</fullName>
    </submittedName>
</protein>
<organism evidence="2 3">
    <name type="scientific">Lentinus tigrinus ALCF2SS1-6</name>
    <dbReference type="NCBI Taxonomy" id="1328759"/>
    <lineage>
        <taxon>Eukaryota</taxon>
        <taxon>Fungi</taxon>
        <taxon>Dikarya</taxon>
        <taxon>Basidiomycota</taxon>
        <taxon>Agaricomycotina</taxon>
        <taxon>Agaricomycetes</taxon>
        <taxon>Polyporales</taxon>
        <taxon>Polyporaceae</taxon>
        <taxon>Lentinus</taxon>
    </lineage>
</organism>
<feature type="region of interest" description="Disordered" evidence="1">
    <location>
        <begin position="1"/>
        <end position="39"/>
    </location>
</feature>
<name>A0A5C2SA94_9APHY</name>
<evidence type="ECO:0000313" key="3">
    <source>
        <dbReference type="Proteomes" id="UP000313359"/>
    </source>
</evidence>